<feature type="region of interest" description="Disordered" evidence="1">
    <location>
        <begin position="125"/>
        <end position="267"/>
    </location>
</feature>
<comment type="caution">
    <text evidence="2">The sequence shown here is derived from an EMBL/GenBank/DDBJ whole genome shotgun (WGS) entry which is preliminary data.</text>
</comment>
<dbReference type="PANTHER" id="PTHR33130:SF33">
    <property type="entry name" value="PUTATIVE (DUF1639)-RELATED"/>
    <property type="match status" value="1"/>
</dbReference>
<accession>A0A9D4ZDY7</accession>
<dbReference type="OrthoDB" id="1965234at2759"/>
<gene>
    <name evidence="2" type="ORF">GOP47_0014238</name>
</gene>
<dbReference type="PANTHER" id="PTHR33130">
    <property type="entry name" value="PUTATIVE (DUF1639)-RELATED"/>
    <property type="match status" value="1"/>
</dbReference>
<dbReference type="Pfam" id="PF07797">
    <property type="entry name" value="DUF1639"/>
    <property type="match status" value="1"/>
</dbReference>
<keyword evidence="3" id="KW-1185">Reference proteome</keyword>
<dbReference type="AlphaFoldDB" id="A0A9D4ZDY7"/>
<feature type="compositionally biased region" description="Basic and acidic residues" evidence="1">
    <location>
        <begin position="257"/>
        <end position="266"/>
    </location>
</feature>
<feature type="compositionally biased region" description="Polar residues" evidence="1">
    <location>
        <begin position="193"/>
        <end position="203"/>
    </location>
</feature>
<evidence type="ECO:0000256" key="1">
    <source>
        <dbReference type="SAM" id="MobiDB-lite"/>
    </source>
</evidence>
<dbReference type="InterPro" id="IPR012438">
    <property type="entry name" value="DUF1639"/>
</dbReference>
<feature type="compositionally biased region" description="Basic and acidic residues" evidence="1">
    <location>
        <begin position="235"/>
        <end position="249"/>
    </location>
</feature>
<organism evidence="2 3">
    <name type="scientific">Adiantum capillus-veneris</name>
    <name type="common">Maidenhair fern</name>
    <dbReference type="NCBI Taxonomy" id="13818"/>
    <lineage>
        <taxon>Eukaryota</taxon>
        <taxon>Viridiplantae</taxon>
        <taxon>Streptophyta</taxon>
        <taxon>Embryophyta</taxon>
        <taxon>Tracheophyta</taxon>
        <taxon>Polypodiopsida</taxon>
        <taxon>Polypodiidae</taxon>
        <taxon>Polypodiales</taxon>
        <taxon>Pteridineae</taxon>
        <taxon>Pteridaceae</taxon>
        <taxon>Vittarioideae</taxon>
        <taxon>Adiantum</taxon>
    </lineage>
</organism>
<evidence type="ECO:0000313" key="2">
    <source>
        <dbReference type="EMBL" id="KAI5069895.1"/>
    </source>
</evidence>
<protein>
    <submittedName>
        <fullName evidence="2">Uncharacterized protein</fullName>
    </submittedName>
</protein>
<name>A0A9D4ZDY7_ADICA</name>
<reference evidence="2" key="1">
    <citation type="submission" date="2021-01" db="EMBL/GenBank/DDBJ databases">
        <title>Adiantum capillus-veneris genome.</title>
        <authorList>
            <person name="Fang Y."/>
            <person name="Liao Q."/>
        </authorList>
    </citation>
    <scope>NUCLEOTIDE SEQUENCE</scope>
    <source>
        <strain evidence="2">H3</strain>
        <tissue evidence="2">Leaf</tissue>
    </source>
</reference>
<dbReference type="Proteomes" id="UP000886520">
    <property type="component" value="Chromosome 14"/>
</dbReference>
<sequence length="424" mass="46022">MSFKLTDLAAISNVRFSELTNATRGLKIAYVTREQGNGASLLTEKKARMKITDREECAEERWRVSSGSSYGASNEGGRAVLTNNQINSMLLSGGRLKGGSVMQARHLAHSLVLDNSAASEVAFAEGGSLSSKKRRADEESALPHWGHGKRSRGSRFEPSKHAFSIVGVASKSNGRSEKVTAPLPAPKVRGPSSKLTCNKSSPNSIPPRNALTSKTANGVVPSSSNNNNSHSLRQRGGEAKDRNSQKERASSATASQHKGEIADHGNYRLLQKGDGTELATTTHRGHLQSNGHINKVTKNIDGACNGQSLISPITNAPCNSLCEQLSLSCGLKSRADSQILEWPRIVIALTRKEKEDDFLVLKGSKLPQRPKKRPKAVERALHYCTPGNWLIDLSRGRYDVREKKSGRKKPRGLKAMESLESETE</sequence>
<dbReference type="EMBL" id="JABFUD020000014">
    <property type="protein sequence ID" value="KAI5069895.1"/>
    <property type="molecule type" value="Genomic_DNA"/>
</dbReference>
<evidence type="ECO:0000313" key="3">
    <source>
        <dbReference type="Proteomes" id="UP000886520"/>
    </source>
</evidence>
<feature type="region of interest" description="Disordered" evidence="1">
    <location>
        <begin position="401"/>
        <end position="424"/>
    </location>
</feature>
<proteinExistence type="predicted"/>